<dbReference type="PANTHER" id="PTHR23313:SF0">
    <property type="entry name" value="TESTIS-EXPRESSED PROTEIN 9"/>
    <property type="match status" value="1"/>
</dbReference>
<evidence type="ECO:0000313" key="5">
    <source>
        <dbReference type="Proteomes" id="UP000570595"/>
    </source>
</evidence>
<reference evidence="5 6" key="1">
    <citation type="submission" date="2020-04" db="EMBL/GenBank/DDBJ databases">
        <title>Perkinsus olseni comparative genomics.</title>
        <authorList>
            <person name="Bogema D.R."/>
        </authorList>
    </citation>
    <scope>NUCLEOTIDE SEQUENCE [LARGE SCALE GENOMIC DNA]</scope>
    <source>
        <strain evidence="3">ATCC PRA-179</strain>
        <strain evidence="4">ATCC PRA-31</strain>
    </source>
</reference>
<dbReference type="Proteomes" id="UP000572268">
    <property type="component" value="Unassembled WGS sequence"/>
</dbReference>
<comment type="caution">
    <text evidence="3">The sequence shown here is derived from an EMBL/GenBank/DDBJ whole genome shotgun (WGS) entry which is preliminary data.</text>
</comment>
<organism evidence="3 5">
    <name type="scientific">Perkinsus olseni</name>
    <name type="common">Perkinsus atlanticus</name>
    <dbReference type="NCBI Taxonomy" id="32597"/>
    <lineage>
        <taxon>Eukaryota</taxon>
        <taxon>Sar</taxon>
        <taxon>Alveolata</taxon>
        <taxon>Perkinsozoa</taxon>
        <taxon>Perkinsea</taxon>
        <taxon>Perkinsida</taxon>
        <taxon>Perkinsidae</taxon>
        <taxon>Perkinsus</taxon>
    </lineage>
</organism>
<dbReference type="EMBL" id="JABANN010001024">
    <property type="protein sequence ID" value="KAF4651620.1"/>
    <property type="molecule type" value="Genomic_DNA"/>
</dbReference>
<dbReference type="PANTHER" id="PTHR23313">
    <property type="entry name" value="TSEC1-RELATED"/>
    <property type="match status" value="1"/>
</dbReference>
<proteinExistence type="predicted"/>
<dbReference type="EMBL" id="JABAHT010001027">
    <property type="protein sequence ID" value="KAF4650515.1"/>
    <property type="molecule type" value="Genomic_DNA"/>
</dbReference>
<protein>
    <submittedName>
        <fullName evidence="3">Testis expressed 9</fullName>
    </submittedName>
</protein>
<accession>A0A7J6KT85</accession>
<evidence type="ECO:0000256" key="1">
    <source>
        <dbReference type="SAM" id="Coils"/>
    </source>
</evidence>
<keyword evidence="1" id="KW-0175">Coiled coil</keyword>
<dbReference type="AlphaFoldDB" id="A0A7J6KT85"/>
<evidence type="ECO:0000313" key="4">
    <source>
        <dbReference type="EMBL" id="KAF4651620.1"/>
    </source>
</evidence>
<feature type="compositionally biased region" description="Polar residues" evidence="2">
    <location>
        <begin position="43"/>
        <end position="59"/>
    </location>
</feature>
<feature type="region of interest" description="Disordered" evidence="2">
    <location>
        <begin position="32"/>
        <end position="59"/>
    </location>
</feature>
<feature type="coiled-coil region" evidence="1">
    <location>
        <begin position="107"/>
        <end position="243"/>
    </location>
</feature>
<evidence type="ECO:0000313" key="6">
    <source>
        <dbReference type="Proteomes" id="UP000572268"/>
    </source>
</evidence>
<dbReference type="Gene3D" id="1.10.287.1490">
    <property type="match status" value="1"/>
</dbReference>
<name>A0A7J6KT85_PEROL</name>
<dbReference type="OrthoDB" id="436069at2759"/>
<evidence type="ECO:0000256" key="2">
    <source>
        <dbReference type="SAM" id="MobiDB-lite"/>
    </source>
</evidence>
<evidence type="ECO:0000313" key="3">
    <source>
        <dbReference type="EMBL" id="KAF4650515.1"/>
    </source>
</evidence>
<sequence>MVLGEQSDDYFAAREEAMLAMEKELEERKSRALAEADQAMQRAKSQTTQALQRPSSRSFRSFDQILEENKTEETNAVFPGKVTDRQEPQQRPFSANTTAGVAIGDELASLRGTIKFQKARIQALQEELNSAVKGASERGRELNELKEENKTLTEGHGKLTRRCGALEKENDKLLSKATKQEERAKGLDEELHEVKKDLDQLRIVHRKVEHESRAKDTRISRITEELEKAKAAVREARSKHKDETVHDKRETDRMISEIRKLERQRAELIGAFKKQLKLIDILKRQKPMTARTSIDLLQIHVEAARLLSFTEEEFISALELGGKLK</sequence>
<gene>
    <name evidence="3" type="primary">TEX9</name>
    <name evidence="4" type="ORF">FOL46_000222</name>
    <name evidence="3" type="ORF">FOZ61_000249</name>
</gene>
<dbReference type="Proteomes" id="UP000570595">
    <property type="component" value="Unassembled WGS sequence"/>
</dbReference>